<proteinExistence type="predicted"/>
<reference evidence="2 3" key="1">
    <citation type="submission" date="2017-07" db="EMBL/GenBank/DDBJ databases">
        <title>Bifidobacterium novel species.</title>
        <authorList>
            <person name="Lugli G.A."/>
            <person name="Milani C."/>
            <person name="Duranti S."/>
            <person name="Mangifesta M."/>
        </authorList>
    </citation>
    <scope>NUCLEOTIDE SEQUENCE [LARGE SCALE GENOMIC DNA]</scope>
    <source>
        <strain evidence="2 3">45</strain>
    </source>
</reference>
<dbReference type="AlphaFoldDB" id="A0A2N5IQI7"/>
<evidence type="ECO:0000259" key="1">
    <source>
        <dbReference type="Pfam" id="PF00929"/>
    </source>
</evidence>
<evidence type="ECO:0000313" key="2">
    <source>
        <dbReference type="EMBL" id="PLS24232.1"/>
    </source>
</evidence>
<dbReference type="Pfam" id="PF00929">
    <property type="entry name" value="RNase_T"/>
    <property type="match status" value="1"/>
</dbReference>
<dbReference type="SUPFAM" id="SSF53098">
    <property type="entry name" value="Ribonuclease H-like"/>
    <property type="match status" value="1"/>
</dbReference>
<dbReference type="RefSeq" id="WP_242689609.1">
    <property type="nucleotide sequence ID" value="NZ_CP071591.1"/>
</dbReference>
<dbReference type="Gene3D" id="3.30.420.10">
    <property type="entry name" value="Ribonuclease H-like superfamily/Ribonuclease H"/>
    <property type="match status" value="1"/>
</dbReference>
<dbReference type="EMBL" id="NMWV01000025">
    <property type="protein sequence ID" value="PLS24232.1"/>
    <property type="molecule type" value="Genomic_DNA"/>
</dbReference>
<dbReference type="InterPro" id="IPR036397">
    <property type="entry name" value="RNaseH_sf"/>
</dbReference>
<dbReference type="Proteomes" id="UP000234855">
    <property type="component" value="Unassembled WGS sequence"/>
</dbReference>
<feature type="domain" description="Exonuclease" evidence="1">
    <location>
        <begin position="25"/>
        <end position="113"/>
    </location>
</feature>
<dbReference type="InterPro" id="IPR012337">
    <property type="entry name" value="RNaseH-like_sf"/>
</dbReference>
<protein>
    <recommendedName>
        <fullName evidence="1">Exonuclease domain-containing protein</fullName>
    </recommendedName>
</protein>
<name>A0A2N5IQI7_9BIFI</name>
<evidence type="ECO:0000313" key="3">
    <source>
        <dbReference type="Proteomes" id="UP000234855"/>
    </source>
</evidence>
<comment type="caution">
    <text evidence="2">The sequence shown here is derived from an EMBL/GenBank/DDBJ whole genome shotgun (WGS) entry which is preliminary data.</text>
</comment>
<accession>A0A2N5IQI7</accession>
<organism evidence="2 3">
    <name type="scientific">Bifidobacterium imperatoris</name>
    <dbReference type="NCBI Taxonomy" id="2020965"/>
    <lineage>
        <taxon>Bacteria</taxon>
        <taxon>Bacillati</taxon>
        <taxon>Actinomycetota</taxon>
        <taxon>Actinomycetes</taxon>
        <taxon>Bifidobacteriales</taxon>
        <taxon>Bifidobacteriaceae</taxon>
        <taxon>Bifidobacterium</taxon>
    </lineage>
</organism>
<dbReference type="InterPro" id="IPR013520">
    <property type="entry name" value="Ribonucl_H"/>
</dbReference>
<dbReference type="GO" id="GO:0003676">
    <property type="term" value="F:nucleic acid binding"/>
    <property type="evidence" value="ECO:0007669"/>
    <property type="project" value="InterPro"/>
</dbReference>
<sequence>MNTSDAHAITVGGQPITPEPTDALLWLDVETTGLDTNTCSILEIGVICTSLDATREFGRYETVIHIDSSQLLEIALPALRMHTANGLLADCEQAGSSEQEAADDLADFIDRLTTNRNLTLHPAGTNVQHFDLPAIDHLLEQHDYHGFLANQLHYRALDLTSLRLLWQSLGHNPYQHHQHGTHRVHDCLTRDITEYRNIRQQIKDHTA</sequence>
<dbReference type="GO" id="GO:0004527">
    <property type="term" value="F:exonuclease activity"/>
    <property type="evidence" value="ECO:0007669"/>
    <property type="project" value="UniProtKB-ARBA"/>
</dbReference>
<gene>
    <name evidence="2" type="ORF">Tam1G_1809</name>
</gene>